<accession>A0A1Y1WW84</accession>
<proteinExistence type="predicted"/>
<reference evidence="2 3" key="2">
    <citation type="submission" date="2016-08" db="EMBL/GenBank/DDBJ databases">
        <title>Pervasive Adenine N6-methylation of Active Genes in Fungi.</title>
        <authorList>
            <consortium name="DOE Joint Genome Institute"/>
            <person name="Mondo S.J."/>
            <person name="Dannebaum R.O."/>
            <person name="Kuo R.C."/>
            <person name="Labutti K."/>
            <person name="Haridas S."/>
            <person name="Kuo A."/>
            <person name="Salamov A."/>
            <person name="Ahrendt S.R."/>
            <person name="Lipzen A."/>
            <person name="Sullivan W."/>
            <person name="Andreopoulos W.B."/>
            <person name="Clum A."/>
            <person name="Lindquist E."/>
            <person name="Daum C."/>
            <person name="Ramamoorthy G.K."/>
            <person name="Gryganskyi A."/>
            <person name="Culley D."/>
            <person name="Magnuson J.K."/>
            <person name="James T.Y."/>
            <person name="O'Malley M.A."/>
            <person name="Stajich J.E."/>
            <person name="Spatafora J.W."/>
            <person name="Visel A."/>
            <person name="Grigoriev I.V."/>
        </authorList>
    </citation>
    <scope>NUCLEOTIDE SEQUENCE [LARGE SCALE GENOMIC DNA]</scope>
    <source>
        <strain evidence="2 3">S4</strain>
    </source>
</reference>
<feature type="region of interest" description="Disordered" evidence="1">
    <location>
        <begin position="79"/>
        <end position="136"/>
    </location>
</feature>
<dbReference type="Proteomes" id="UP000193944">
    <property type="component" value="Unassembled WGS sequence"/>
</dbReference>
<dbReference type="AlphaFoldDB" id="A0A1Y1WW84"/>
<evidence type="ECO:0000313" key="2">
    <source>
        <dbReference type="EMBL" id="ORX77817.1"/>
    </source>
</evidence>
<gene>
    <name evidence="2" type="ORF">BCR32DRAFT_328768</name>
</gene>
<evidence type="ECO:0000313" key="3">
    <source>
        <dbReference type="Proteomes" id="UP000193944"/>
    </source>
</evidence>
<dbReference type="EMBL" id="MCFG01000233">
    <property type="protein sequence ID" value="ORX77817.1"/>
    <property type="molecule type" value="Genomic_DNA"/>
</dbReference>
<feature type="compositionally biased region" description="Basic and acidic residues" evidence="1">
    <location>
        <begin position="107"/>
        <end position="124"/>
    </location>
</feature>
<evidence type="ECO:0000256" key="1">
    <source>
        <dbReference type="SAM" id="MobiDB-lite"/>
    </source>
</evidence>
<name>A0A1Y1WW84_9FUNG</name>
<dbReference type="OrthoDB" id="2150347at2759"/>
<protein>
    <submittedName>
        <fullName evidence="2">Uncharacterized protein</fullName>
    </submittedName>
</protein>
<feature type="compositionally biased region" description="Basic and acidic residues" evidence="1">
    <location>
        <begin position="79"/>
        <end position="100"/>
    </location>
</feature>
<sequence length="511" mass="58124">MLQNIVLKNNLKNNYCYLNSITKQGIFALNNKRNYTLLNNNSLCINLPRSNLLNLHSNSNFNNCYGNILSRKYTSDNIENKSTTENENENNKIEEEKKTDNNINETQNKEENQNDNNNKNDKKNHSGNKKEKKSKSDFPKIMISLLGGVGIGYGINYLITNNLNKEENILSSIQKRISPENKNEKDSFEKTFTQKAEINVGNNNNNKDLKNDVTVDIKIKEKKPNDNKVSVTKINFDSKKGEVITTSNEKKESVVVNVNGKKEEEESNPIIKNINDTINYIGSFFGFGGKEVEEEAISEFDKEIEDAYLEIINNINKAPSEIKIKNLRNNESININADSINSEESLKEIEERLKSWGDEIAKNKPSKSFEKPEEKSVPIVINNNVNPKKGNDKIVDFVNDMVTITDDTKNNKKIIKVSAKPIAKAFHEASKISNSFEKNKNNMSEFIADCIKETTDTISKLSDNNVDIQNTFLDTVKIFSDSMNAISDYLDQLEIEIKTELDNNDNNDNNK</sequence>
<organism evidence="2 3">
    <name type="scientific">Anaeromyces robustus</name>
    <dbReference type="NCBI Taxonomy" id="1754192"/>
    <lineage>
        <taxon>Eukaryota</taxon>
        <taxon>Fungi</taxon>
        <taxon>Fungi incertae sedis</taxon>
        <taxon>Chytridiomycota</taxon>
        <taxon>Chytridiomycota incertae sedis</taxon>
        <taxon>Neocallimastigomycetes</taxon>
        <taxon>Neocallimastigales</taxon>
        <taxon>Neocallimastigaceae</taxon>
        <taxon>Anaeromyces</taxon>
    </lineage>
</organism>
<keyword evidence="3" id="KW-1185">Reference proteome</keyword>
<comment type="caution">
    <text evidence="2">The sequence shown here is derived from an EMBL/GenBank/DDBJ whole genome shotgun (WGS) entry which is preliminary data.</text>
</comment>
<reference evidence="2 3" key="1">
    <citation type="submission" date="2016-08" db="EMBL/GenBank/DDBJ databases">
        <title>A Parts List for Fungal Cellulosomes Revealed by Comparative Genomics.</title>
        <authorList>
            <consortium name="DOE Joint Genome Institute"/>
            <person name="Haitjema C.H."/>
            <person name="Gilmore S.P."/>
            <person name="Henske J.K."/>
            <person name="Solomon K.V."/>
            <person name="De Groot R."/>
            <person name="Kuo A."/>
            <person name="Mondo S.J."/>
            <person name="Salamov A.A."/>
            <person name="Labutti K."/>
            <person name="Zhao Z."/>
            <person name="Chiniquy J."/>
            <person name="Barry K."/>
            <person name="Brewer H.M."/>
            <person name="Purvine S.O."/>
            <person name="Wright A.T."/>
            <person name="Boxma B."/>
            <person name="Van Alen T."/>
            <person name="Hackstein J.H."/>
            <person name="Baker S.E."/>
            <person name="Grigoriev I.V."/>
            <person name="O'Malley M.A."/>
        </authorList>
    </citation>
    <scope>NUCLEOTIDE SEQUENCE [LARGE SCALE GENOMIC DNA]</scope>
    <source>
        <strain evidence="2 3">S4</strain>
    </source>
</reference>